<evidence type="ECO:0000313" key="3">
    <source>
        <dbReference type="Proteomes" id="UP000317940"/>
    </source>
</evidence>
<name>A0A561SDY0_9ACTN</name>
<dbReference type="PRINTS" id="PR00412">
    <property type="entry name" value="EPOXHYDRLASE"/>
</dbReference>
<dbReference type="Pfam" id="PF00561">
    <property type="entry name" value="Abhydrolase_1"/>
    <property type="match status" value="1"/>
</dbReference>
<organism evidence="2 3">
    <name type="scientific">Kitasatospora viridis</name>
    <dbReference type="NCBI Taxonomy" id="281105"/>
    <lineage>
        <taxon>Bacteria</taxon>
        <taxon>Bacillati</taxon>
        <taxon>Actinomycetota</taxon>
        <taxon>Actinomycetes</taxon>
        <taxon>Kitasatosporales</taxon>
        <taxon>Streptomycetaceae</taxon>
        <taxon>Kitasatospora</taxon>
    </lineage>
</organism>
<dbReference type="PANTHER" id="PTHR46438:SF11">
    <property type="entry name" value="LIPASE-RELATED"/>
    <property type="match status" value="1"/>
</dbReference>
<feature type="domain" description="AB hydrolase-1" evidence="1">
    <location>
        <begin position="33"/>
        <end position="277"/>
    </location>
</feature>
<dbReference type="SUPFAM" id="SSF53474">
    <property type="entry name" value="alpha/beta-Hydrolases"/>
    <property type="match status" value="1"/>
</dbReference>
<dbReference type="OrthoDB" id="9801162at2"/>
<dbReference type="GO" id="GO:0003824">
    <property type="term" value="F:catalytic activity"/>
    <property type="evidence" value="ECO:0007669"/>
    <property type="project" value="InterPro"/>
</dbReference>
<keyword evidence="3" id="KW-1185">Reference proteome</keyword>
<reference evidence="2 3" key="1">
    <citation type="submission" date="2019-06" db="EMBL/GenBank/DDBJ databases">
        <title>Sequencing the genomes of 1000 actinobacteria strains.</title>
        <authorList>
            <person name="Klenk H.-P."/>
        </authorList>
    </citation>
    <scope>NUCLEOTIDE SEQUENCE [LARGE SCALE GENOMIC DNA]</scope>
    <source>
        <strain evidence="2 3">DSM 44826</strain>
    </source>
</reference>
<protein>
    <submittedName>
        <fullName evidence="2">Pimeloyl-ACP methyl ester carboxylesterase</fullName>
    </submittedName>
</protein>
<dbReference type="InterPro" id="IPR000639">
    <property type="entry name" value="Epox_hydrolase-like"/>
</dbReference>
<dbReference type="Gene3D" id="3.40.50.1820">
    <property type="entry name" value="alpha/beta hydrolase"/>
    <property type="match status" value="1"/>
</dbReference>
<dbReference type="AlphaFoldDB" id="A0A561SDY0"/>
<dbReference type="EMBL" id="VIWT01000006">
    <property type="protein sequence ID" value="TWF73057.1"/>
    <property type="molecule type" value="Genomic_DNA"/>
</dbReference>
<accession>A0A561SDY0</accession>
<sequence length="297" mass="31614">MTDGQPMYNGRVLTDSLATVFVPGTEPGAETAVFLHGLGGWTQNWAALIERLHGSVHCLALDLPGFGRSAPPPDGRVTVGSQAAAVADHLDRGGHRPVHLVGNSLGGLAALRLAAERPDLVRTLTLVSPVLPTLPAAPALGVALLGLPGAPRLYARVMAAQSPERQVDDVYRVIYGDPALVRPEQRATEARERRRRAELPHSVQMLAGGVRAVVRSFVATDESSAWRQARGVAAPVLLVYGERDRLVPLRTAPRAYSAFRDARLLTLPGVGHVAMQERPGPVAEALLALIEEARSPT</sequence>
<dbReference type="PANTHER" id="PTHR46438">
    <property type="entry name" value="ALPHA/BETA-HYDROLASES SUPERFAMILY PROTEIN"/>
    <property type="match status" value="1"/>
</dbReference>
<comment type="caution">
    <text evidence="2">The sequence shown here is derived from an EMBL/GenBank/DDBJ whole genome shotgun (WGS) entry which is preliminary data.</text>
</comment>
<proteinExistence type="predicted"/>
<dbReference type="PRINTS" id="PR00111">
    <property type="entry name" value="ABHYDROLASE"/>
</dbReference>
<evidence type="ECO:0000313" key="2">
    <source>
        <dbReference type="EMBL" id="TWF73057.1"/>
    </source>
</evidence>
<dbReference type="InterPro" id="IPR029058">
    <property type="entry name" value="AB_hydrolase_fold"/>
</dbReference>
<dbReference type="InterPro" id="IPR000073">
    <property type="entry name" value="AB_hydrolase_1"/>
</dbReference>
<dbReference type="RefSeq" id="WP_145911034.1">
    <property type="nucleotide sequence ID" value="NZ_BAAAMZ010000005.1"/>
</dbReference>
<evidence type="ECO:0000259" key="1">
    <source>
        <dbReference type="Pfam" id="PF00561"/>
    </source>
</evidence>
<dbReference type="Proteomes" id="UP000317940">
    <property type="component" value="Unassembled WGS sequence"/>
</dbReference>
<gene>
    <name evidence="2" type="ORF">FHX73_16208</name>
</gene>